<name>E5E4A9_9CAUD</name>
<organism evidence="1 2">
    <name type="scientific">Acinetobacter phage Acj61</name>
    <dbReference type="NCBI Taxonomy" id="760732"/>
    <lineage>
        <taxon>Viruses</taxon>
        <taxon>Duplodnaviria</taxon>
        <taxon>Heunggongvirae</taxon>
        <taxon>Uroviricota</taxon>
        <taxon>Caudoviricetes</taxon>
        <taxon>Pantevenvirales</taxon>
        <taxon>Straboviridae</taxon>
        <taxon>Twarogvirinae</taxon>
        <taxon>Lasallevirus</taxon>
        <taxon>Lasallevirus Acj61</taxon>
        <taxon>Acinetobacter virus Acj61</taxon>
    </lineage>
</organism>
<accession>E5E4A9</accession>
<dbReference type="RefSeq" id="YP_004009745.1">
    <property type="nucleotide sequence ID" value="NC_014661.1"/>
</dbReference>
<reference evidence="1 2" key="1">
    <citation type="journal article" date="2010" name="Virol. J.">
        <title>Genomes of the T4-related bacteriophages as windows on microbial genome evolution.</title>
        <authorList>
            <person name="Petrov V.M."/>
            <person name="Ratnayaka S."/>
            <person name="Nolan J.M."/>
            <person name="Miller E.S."/>
            <person name="Karam J.D."/>
        </authorList>
    </citation>
    <scope>NUCLEOTIDE SEQUENCE [LARGE SCALE GENOMIC DNA]</scope>
</reference>
<dbReference type="GeneID" id="9926019"/>
<gene>
    <name evidence="1" type="ORF">Acj61p128</name>
</gene>
<protein>
    <submittedName>
        <fullName evidence="1">Uncharacterized protein</fullName>
    </submittedName>
</protein>
<proteinExistence type="predicted"/>
<dbReference type="Proteomes" id="UP000008730">
    <property type="component" value="Segment"/>
</dbReference>
<dbReference type="EMBL" id="GU911519">
    <property type="protein sequence ID" value="ADG36093.1"/>
    <property type="molecule type" value="Genomic_DNA"/>
</dbReference>
<dbReference type="KEGG" id="vg:9926019"/>
<evidence type="ECO:0000313" key="1">
    <source>
        <dbReference type="EMBL" id="ADG36093.1"/>
    </source>
</evidence>
<sequence length="86" mass="9946">MKIAIVSKVVYSPDFRTSSRTWEFIENGTSKHIVEVESLHNIVKSIMITDILNGTFGTKPHIYKWLNRPEKIVKGNTIIKKNYKVL</sequence>
<evidence type="ECO:0000313" key="2">
    <source>
        <dbReference type="Proteomes" id="UP000008730"/>
    </source>
</evidence>
<keyword evidence="2" id="KW-1185">Reference proteome</keyword>